<comment type="caution">
    <text evidence="2">The sequence shown here is derived from an EMBL/GenBank/DDBJ whole genome shotgun (WGS) entry which is preliminary data.</text>
</comment>
<dbReference type="EMBL" id="JWZX01002459">
    <property type="protein sequence ID" value="KOO29123.1"/>
    <property type="molecule type" value="Genomic_DNA"/>
</dbReference>
<protein>
    <submittedName>
        <fullName evidence="2">Uncharacterized protein</fullName>
    </submittedName>
</protein>
<proteinExistence type="predicted"/>
<gene>
    <name evidence="2" type="ORF">Ctob_013712</name>
</gene>
<dbReference type="AlphaFoldDB" id="A0A0M0JSE4"/>
<feature type="region of interest" description="Disordered" evidence="1">
    <location>
        <begin position="56"/>
        <end position="89"/>
    </location>
</feature>
<dbReference type="Proteomes" id="UP000037460">
    <property type="component" value="Unassembled WGS sequence"/>
</dbReference>
<sequence length="89" mass="9845">MLLNHFVWNDAGRSVALPQPAQRHYVESLRATVVGMSATLLPASDNSIHSQSMQFSNAPAAINKGTKAKKKEPESKFKWKPLKIAKTSR</sequence>
<organism evidence="2 3">
    <name type="scientific">Chrysochromulina tobinii</name>
    <dbReference type="NCBI Taxonomy" id="1460289"/>
    <lineage>
        <taxon>Eukaryota</taxon>
        <taxon>Haptista</taxon>
        <taxon>Haptophyta</taxon>
        <taxon>Prymnesiophyceae</taxon>
        <taxon>Prymnesiales</taxon>
        <taxon>Chrysochromulinaceae</taxon>
        <taxon>Chrysochromulina</taxon>
    </lineage>
</organism>
<keyword evidence="3" id="KW-1185">Reference proteome</keyword>
<accession>A0A0M0JSE4</accession>
<evidence type="ECO:0000313" key="3">
    <source>
        <dbReference type="Proteomes" id="UP000037460"/>
    </source>
</evidence>
<evidence type="ECO:0000256" key="1">
    <source>
        <dbReference type="SAM" id="MobiDB-lite"/>
    </source>
</evidence>
<reference evidence="3" key="1">
    <citation type="journal article" date="2015" name="PLoS Genet.">
        <title>Genome Sequence and Transcriptome Analyses of Chrysochromulina tobin: Metabolic Tools for Enhanced Algal Fitness in the Prominent Order Prymnesiales (Haptophyceae).</title>
        <authorList>
            <person name="Hovde B.T."/>
            <person name="Deodato C.R."/>
            <person name="Hunsperger H.M."/>
            <person name="Ryken S.A."/>
            <person name="Yost W."/>
            <person name="Jha R.K."/>
            <person name="Patterson J."/>
            <person name="Monnat R.J. Jr."/>
            <person name="Barlow S.B."/>
            <person name="Starkenburg S.R."/>
            <person name="Cattolico R.A."/>
        </authorList>
    </citation>
    <scope>NUCLEOTIDE SEQUENCE</scope>
    <source>
        <strain evidence="3">CCMP291</strain>
    </source>
</reference>
<evidence type="ECO:0000313" key="2">
    <source>
        <dbReference type="EMBL" id="KOO29123.1"/>
    </source>
</evidence>
<name>A0A0M0JSE4_9EUKA</name>
<feature type="compositionally biased region" description="Basic residues" evidence="1">
    <location>
        <begin position="78"/>
        <end position="89"/>
    </location>
</feature>